<dbReference type="SUPFAM" id="SSF50630">
    <property type="entry name" value="Acid proteases"/>
    <property type="match status" value="1"/>
</dbReference>
<protein>
    <recommendedName>
        <fullName evidence="9">Peptidase A1 domain-containing protein</fullName>
    </recommendedName>
</protein>
<keyword evidence="2 6" id="KW-0645">Protease</keyword>
<name>W1NFT3_AMBTC</name>
<dbReference type="PROSITE" id="PS51767">
    <property type="entry name" value="PEPTIDASE_A1"/>
    <property type="match status" value="1"/>
</dbReference>
<accession>W1NFT3</accession>
<dbReference type="PANTHER" id="PTHR13683:SF316">
    <property type="entry name" value="ASPARTYL PROTEASE APCB1"/>
    <property type="match status" value="1"/>
</dbReference>
<feature type="region of interest" description="Disordered" evidence="7">
    <location>
        <begin position="35"/>
        <end position="60"/>
    </location>
</feature>
<evidence type="ECO:0000256" key="7">
    <source>
        <dbReference type="SAM" id="MobiDB-lite"/>
    </source>
</evidence>
<dbReference type="MEROPS" id="A01.A25"/>
<dbReference type="STRING" id="13333.W1NFT3"/>
<feature type="compositionally biased region" description="Low complexity" evidence="7">
    <location>
        <begin position="36"/>
        <end position="60"/>
    </location>
</feature>
<keyword evidence="11" id="KW-1185">Reference proteome</keyword>
<evidence type="ECO:0000256" key="4">
    <source>
        <dbReference type="ARBA" id="ARBA00022801"/>
    </source>
</evidence>
<proteinExistence type="inferred from homology"/>
<dbReference type="InterPro" id="IPR001969">
    <property type="entry name" value="Aspartic_peptidase_AS"/>
</dbReference>
<reference evidence="11" key="1">
    <citation type="journal article" date="2013" name="Science">
        <title>The Amborella genome and the evolution of flowering plants.</title>
        <authorList>
            <consortium name="Amborella Genome Project"/>
        </authorList>
    </citation>
    <scope>NUCLEOTIDE SEQUENCE [LARGE SCALE GENOMIC DNA]</scope>
</reference>
<dbReference type="Pfam" id="PF14541">
    <property type="entry name" value="TAXi_C"/>
    <property type="match status" value="1"/>
</dbReference>
<dbReference type="Pfam" id="PF14543">
    <property type="entry name" value="TAXi_N"/>
    <property type="match status" value="1"/>
</dbReference>
<evidence type="ECO:0000313" key="11">
    <source>
        <dbReference type="Proteomes" id="UP000017836"/>
    </source>
</evidence>
<feature type="active site" evidence="5">
    <location>
        <position position="399"/>
    </location>
</feature>
<dbReference type="eggNOG" id="KOG1339">
    <property type="taxonomic scope" value="Eukaryota"/>
</dbReference>
<dbReference type="KEGG" id="atr:18422479"/>
<dbReference type="GO" id="GO:0006508">
    <property type="term" value="P:proteolysis"/>
    <property type="evidence" value="ECO:0007669"/>
    <property type="project" value="UniProtKB-KW"/>
</dbReference>
<organism evidence="10 11">
    <name type="scientific">Amborella trichopoda</name>
    <dbReference type="NCBI Taxonomy" id="13333"/>
    <lineage>
        <taxon>Eukaryota</taxon>
        <taxon>Viridiplantae</taxon>
        <taxon>Streptophyta</taxon>
        <taxon>Embryophyta</taxon>
        <taxon>Tracheophyta</taxon>
        <taxon>Spermatophyta</taxon>
        <taxon>Magnoliopsida</taxon>
        <taxon>Amborellales</taxon>
        <taxon>Amborellaceae</taxon>
        <taxon>Amborella</taxon>
    </lineage>
</organism>
<feature type="active site" evidence="5">
    <location>
        <position position="191"/>
    </location>
</feature>
<evidence type="ECO:0000256" key="2">
    <source>
        <dbReference type="ARBA" id="ARBA00022670"/>
    </source>
</evidence>
<evidence type="ECO:0000256" key="5">
    <source>
        <dbReference type="PIRSR" id="PIRSR601461-1"/>
    </source>
</evidence>
<keyword evidence="8" id="KW-0812">Transmembrane</keyword>
<gene>
    <name evidence="10" type="ORF">AMTR_s00010p00056950</name>
</gene>
<dbReference type="OrthoDB" id="2747330at2759"/>
<dbReference type="InterPro" id="IPR033121">
    <property type="entry name" value="PEPTIDASE_A1"/>
</dbReference>
<keyword evidence="4 6" id="KW-0378">Hydrolase</keyword>
<feature type="transmembrane region" description="Helical" evidence="8">
    <location>
        <begin position="69"/>
        <end position="90"/>
    </location>
</feature>
<evidence type="ECO:0000313" key="10">
    <source>
        <dbReference type="EMBL" id="ERM94054.1"/>
    </source>
</evidence>
<dbReference type="GO" id="GO:0050832">
    <property type="term" value="P:defense response to fungus"/>
    <property type="evidence" value="ECO:0007669"/>
    <property type="project" value="EnsemblPlants"/>
</dbReference>
<dbReference type="PROSITE" id="PS00141">
    <property type="entry name" value="ASP_PROTEASE"/>
    <property type="match status" value="1"/>
</dbReference>
<dbReference type="InterPro" id="IPR021109">
    <property type="entry name" value="Peptidase_aspartic_dom_sf"/>
</dbReference>
<dbReference type="GO" id="GO:0004190">
    <property type="term" value="F:aspartic-type endopeptidase activity"/>
    <property type="evidence" value="ECO:0007669"/>
    <property type="project" value="UniProtKB-KW"/>
</dbReference>
<dbReference type="Gene3D" id="2.40.70.10">
    <property type="entry name" value="Acid Proteases"/>
    <property type="match status" value="2"/>
</dbReference>
<dbReference type="HOGENOM" id="CLU_005738_3_2_1"/>
<evidence type="ECO:0000259" key="9">
    <source>
        <dbReference type="PROSITE" id="PS51767"/>
    </source>
</evidence>
<evidence type="ECO:0000256" key="8">
    <source>
        <dbReference type="SAM" id="Phobius"/>
    </source>
</evidence>
<dbReference type="InterPro" id="IPR032861">
    <property type="entry name" value="TAXi_N"/>
</dbReference>
<keyword evidence="8" id="KW-1133">Transmembrane helix</keyword>
<dbReference type="AlphaFoldDB" id="W1NFT3"/>
<evidence type="ECO:0000256" key="3">
    <source>
        <dbReference type="ARBA" id="ARBA00022750"/>
    </source>
</evidence>
<dbReference type="Proteomes" id="UP000017836">
    <property type="component" value="Unassembled WGS sequence"/>
</dbReference>
<dbReference type="InterPro" id="IPR001461">
    <property type="entry name" value="Aspartic_peptidase_A1"/>
</dbReference>
<feature type="domain" description="Peptidase A1" evidence="9">
    <location>
        <begin position="173"/>
        <end position="530"/>
    </location>
</feature>
<evidence type="ECO:0000256" key="1">
    <source>
        <dbReference type="ARBA" id="ARBA00007447"/>
    </source>
</evidence>
<dbReference type="InterPro" id="IPR032799">
    <property type="entry name" value="TAXi_C"/>
</dbReference>
<dbReference type="PRINTS" id="PR00792">
    <property type="entry name" value="PEPSIN"/>
</dbReference>
<keyword evidence="3 6" id="KW-0064">Aspartyl protease</keyword>
<comment type="similarity">
    <text evidence="1 6">Belongs to the peptidase A1 family.</text>
</comment>
<dbReference type="EMBL" id="KI397513">
    <property type="protein sequence ID" value="ERM94054.1"/>
    <property type="molecule type" value="Genomic_DNA"/>
</dbReference>
<sequence>MEQPEIQGFVIISLPPPDDPSKGKTITAFTMVSDPSHQNENQSQNQQTQQPQIASNSIAGSSRGRIGSIVVRVLAMLGAVVAVLFFWQWVSGFSEMDYETERSKNNPSFLYNLYPKWSEEAIEKDAALRLGTFVKRDEVRIGLRDVKTLEAISSINSSTIFPVKGNVYPDGLYYISILVGNPRRPYYLDMDTGSDLTWIQCNAPCTNCAKGPHPLYNPSKQNLVPSKDPFCLEVQVNDKGKFAGASHQCDYDIEYADQSSSMGVLVRDDLQLMITNGTVIKTGLVFGCAYDQRGKLGHSPAKTDGILGLSSAKVSLPSQLASRGLMKNVVGHCIRNDANGGGYMFLGDDFIPQWRMTWVPMLSSPSTNAYHAEVSKISLGSRPIDGGGLITKIGRVVFDSGSSYSYLTKQAYTSLIKSLKDVAEKGLVLDDSDKTLPVCWKAKSPLRSIKDVNQFFKPLVLNFGSRLLFGSKNFEIPPEGYLIISAKGNACLGILEGSHIHDGATNILGDISLRAKLVVYDNVKRRIGWVQSDCQPLKLKSFPFF</sequence>
<dbReference type="Gramene" id="ERM94054">
    <property type="protein sequence ID" value="ERM94054"/>
    <property type="gene ID" value="AMTR_s00010p00056950"/>
</dbReference>
<keyword evidence="8" id="KW-0472">Membrane</keyword>
<dbReference type="OMA" id="CWRANFP"/>
<evidence type="ECO:0000256" key="6">
    <source>
        <dbReference type="RuleBase" id="RU000454"/>
    </source>
</evidence>
<dbReference type="FunFam" id="2.40.70.10:FF:000015">
    <property type="entry name" value="Aspartyl protease family protein"/>
    <property type="match status" value="1"/>
</dbReference>
<dbReference type="PANTHER" id="PTHR13683">
    <property type="entry name" value="ASPARTYL PROTEASES"/>
    <property type="match status" value="1"/>
</dbReference>